<evidence type="ECO:0000313" key="2">
    <source>
        <dbReference type="EMBL" id="MBR1368574.1"/>
    </source>
</evidence>
<protein>
    <submittedName>
        <fullName evidence="2">Radical SAM protein</fullName>
    </submittedName>
</protein>
<dbReference type="SMART" id="SM00729">
    <property type="entry name" value="Elp3"/>
    <property type="match status" value="1"/>
</dbReference>
<dbReference type="InterPro" id="IPR023404">
    <property type="entry name" value="rSAM_horseshoe"/>
</dbReference>
<dbReference type="AlphaFoldDB" id="A0A8J8B504"/>
<evidence type="ECO:0000259" key="1">
    <source>
        <dbReference type="PROSITE" id="PS51918"/>
    </source>
</evidence>
<dbReference type="SFLD" id="SFLDS00029">
    <property type="entry name" value="Radical_SAM"/>
    <property type="match status" value="1"/>
</dbReference>
<dbReference type="Pfam" id="PF04055">
    <property type="entry name" value="Radical_SAM"/>
    <property type="match status" value="1"/>
</dbReference>
<dbReference type="PANTHER" id="PTHR43324:SF1">
    <property type="entry name" value="RADICAL SAM CORE DOMAIN-CONTAINING PROTEIN"/>
    <property type="match status" value="1"/>
</dbReference>
<dbReference type="EMBL" id="JWHL01000003">
    <property type="protein sequence ID" value="MBR1368574.1"/>
    <property type="molecule type" value="Genomic_DNA"/>
</dbReference>
<evidence type="ECO:0000313" key="3">
    <source>
        <dbReference type="Proteomes" id="UP000730161"/>
    </source>
</evidence>
<proteinExistence type="predicted"/>
<dbReference type="OrthoDB" id="358785at2157"/>
<dbReference type="InterPro" id="IPR007197">
    <property type="entry name" value="rSAM"/>
</dbReference>
<dbReference type="Proteomes" id="UP000730161">
    <property type="component" value="Unassembled WGS sequence"/>
</dbReference>
<dbReference type="SFLD" id="SFLDG01082">
    <property type="entry name" value="B12-binding_domain_containing"/>
    <property type="match status" value="1"/>
</dbReference>
<dbReference type="PROSITE" id="PS51918">
    <property type="entry name" value="RADICAL_SAM"/>
    <property type="match status" value="1"/>
</dbReference>
<dbReference type="GO" id="GO:0051536">
    <property type="term" value="F:iron-sulfur cluster binding"/>
    <property type="evidence" value="ECO:0007669"/>
    <property type="project" value="InterPro"/>
</dbReference>
<dbReference type="GO" id="GO:0003824">
    <property type="term" value="F:catalytic activity"/>
    <property type="evidence" value="ECO:0007669"/>
    <property type="project" value="InterPro"/>
</dbReference>
<dbReference type="InterPro" id="IPR058240">
    <property type="entry name" value="rSAM_sf"/>
</dbReference>
<sequence length="549" mass="59466">MTSDALIIDGYVDEPACLGVPPYISPYIRTVAGVLYHAGYRVQYRTIDEIRSAPQEVQSLRNIPLVVVIAGQTVPGKYLAGTPATANELHQIGSLFEGSSALLGGPVVHGISSGGGTRAVKELMAGYRELLTGDPATALQRFLEGSDPAGDEVYDESRIWSILGAEIIRDHPLYPNIIIELETAKGCSRSTTGGCSFCTEPFYGPPRYRPISMVEEEVSALYAAGARHFRLGRQPDLLAYGTGGGEFPIPDPEKIRSLFTAIRRAAPDLRTLHIDNVNPGTIAHHQEASREALAAIVENHTPGDIAAFGMETADPAVISANNLKASPDEVMDAIRIVNEIGGRRDADGVPHLLPGLNFVCGLAGETEETYDRNRAFLEELLSSGLLVRRVNIRQLMPFEGTRAYEENTLDQHHPLFRSFKEWTRKRFDPVMLEAVFPIGTVLRQVAVEVAGPLSLGRQMGTYPILVGLPLAFEKGDLLDAAVVGYGSRSLTALPVPIMINQLPASALKALPGIGKKTVASIMVRRPFQDINAWKKVTGGTLIDDLITFV</sequence>
<dbReference type="Gene3D" id="3.80.30.20">
    <property type="entry name" value="tm_1862 like domain"/>
    <property type="match status" value="1"/>
</dbReference>
<reference evidence="2" key="1">
    <citation type="submission" date="2014-12" db="EMBL/GenBank/DDBJ databases">
        <authorList>
            <person name="Huang H.-H."/>
            <person name="Chen S.-C."/>
            <person name="Lai M.-C."/>
        </authorList>
    </citation>
    <scope>NUCLEOTIDE SEQUENCE</scope>
    <source>
        <strain evidence="2">K1F9705b</strain>
    </source>
</reference>
<organism evidence="2 3">
    <name type="scientific">Methanocalculus chunghsingensis</name>
    <dbReference type="NCBI Taxonomy" id="156457"/>
    <lineage>
        <taxon>Archaea</taxon>
        <taxon>Methanobacteriati</taxon>
        <taxon>Methanobacteriota</taxon>
        <taxon>Stenosarchaea group</taxon>
        <taxon>Methanomicrobia</taxon>
        <taxon>Methanomicrobiales</taxon>
        <taxon>Methanocalculaceae</taxon>
        <taxon>Methanocalculus</taxon>
    </lineage>
</organism>
<name>A0A8J8B504_9EURY</name>
<feature type="domain" description="Radical SAM core" evidence="1">
    <location>
        <begin position="173"/>
        <end position="452"/>
    </location>
</feature>
<dbReference type="CDD" id="cd01335">
    <property type="entry name" value="Radical_SAM"/>
    <property type="match status" value="1"/>
</dbReference>
<gene>
    <name evidence="2" type="ORF">RJ53_03275</name>
</gene>
<accession>A0A8J8B504</accession>
<dbReference type="SUPFAM" id="SSF102114">
    <property type="entry name" value="Radical SAM enzymes"/>
    <property type="match status" value="1"/>
</dbReference>
<dbReference type="PANTHER" id="PTHR43324">
    <property type="match status" value="1"/>
</dbReference>
<dbReference type="RefSeq" id="WP_211530205.1">
    <property type="nucleotide sequence ID" value="NZ_JWHL01000003.1"/>
</dbReference>
<keyword evidence="3" id="KW-1185">Reference proteome</keyword>
<comment type="caution">
    <text evidence="2">The sequence shown here is derived from an EMBL/GenBank/DDBJ whole genome shotgun (WGS) entry which is preliminary data.</text>
</comment>
<dbReference type="InterPro" id="IPR006638">
    <property type="entry name" value="Elp3/MiaA/NifB-like_rSAM"/>
</dbReference>